<evidence type="ECO:0000313" key="3">
    <source>
        <dbReference type="Proteomes" id="UP000182486"/>
    </source>
</evidence>
<dbReference type="PANTHER" id="PTHR43245">
    <property type="entry name" value="BIFUNCTIONAL POLYMYXIN RESISTANCE PROTEIN ARNA"/>
    <property type="match status" value="1"/>
</dbReference>
<comment type="caution">
    <text evidence="2">The sequence shown here is derived from an EMBL/GenBank/DDBJ whole genome shotgun (WGS) entry which is preliminary data.</text>
</comment>
<accession>A0A1K0FD01</accession>
<dbReference type="RefSeq" id="WP_071808770.1">
    <property type="nucleotide sequence ID" value="NZ_MEIA01000461.1"/>
</dbReference>
<dbReference type="InterPro" id="IPR050177">
    <property type="entry name" value="Lipid_A_modif_metabolic_enz"/>
</dbReference>
<feature type="domain" description="NAD-dependent epimerase/dehydratase" evidence="1">
    <location>
        <begin position="3"/>
        <end position="222"/>
    </location>
</feature>
<keyword evidence="3" id="KW-1185">Reference proteome</keyword>
<dbReference type="InterPro" id="IPR036291">
    <property type="entry name" value="NAD(P)-bd_dom_sf"/>
</dbReference>
<reference evidence="2 3" key="1">
    <citation type="submission" date="2016-09" db="EMBL/GenBank/DDBJ databases">
        <title>Couchioplanes caeruleus draft genome sequence.</title>
        <authorList>
            <person name="Sheehan J."/>
            <person name="Caffrey P."/>
        </authorList>
    </citation>
    <scope>NUCLEOTIDE SEQUENCE [LARGE SCALE GENOMIC DNA]</scope>
    <source>
        <strain evidence="2 3">DSM 43634</strain>
    </source>
</reference>
<dbReference type="Proteomes" id="UP000182486">
    <property type="component" value="Unassembled WGS sequence"/>
</dbReference>
<sequence>MHIAITGGAGVLGRNLIQRLVKEGHRVTSLDLTFVPEYTNYQQIIGDIRDADIVRSAISGADMVVHAAAALPSYKPQQIRSISVEGTRTVLAACHAARIERVVHVSSSAVYGLPDVVPTTEDYPRERVDPYNCAKIDAELICEDYRDKGMCIPILRPKTFLGPHRLGIFSMLFEWADEGHHFPLMGGGHFRSQMLDVDDLVEVVSTVLRLPDASVNSEFNVAATEFTTLHDDFQAVLDAAGHGKRVISLPAKPAIGALRALEMLGVSPVYKRLIYKLSRDAYVSTARAEKVLGFAPKHSNQDTIIRTFRWWQSQKSSEQAVVKAGKTSREPWKQGVLGLAKVVF</sequence>
<proteinExistence type="predicted"/>
<dbReference type="Gene3D" id="3.40.50.720">
    <property type="entry name" value="NAD(P)-binding Rossmann-like Domain"/>
    <property type="match status" value="1"/>
</dbReference>
<dbReference type="InterPro" id="IPR001509">
    <property type="entry name" value="Epimerase_deHydtase"/>
</dbReference>
<protein>
    <submittedName>
        <fullName evidence="2">Epimerase</fullName>
    </submittedName>
</protein>
<dbReference type="Pfam" id="PF01370">
    <property type="entry name" value="Epimerase"/>
    <property type="match status" value="1"/>
</dbReference>
<name>A0A1K0FD01_9ACTN</name>
<evidence type="ECO:0000313" key="2">
    <source>
        <dbReference type="EMBL" id="OJF10719.1"/>
    </source>
</evidence>
<dbReference type="EMBL" id="MEIA01000461">
    <property type="protein sequence ID" value="OJF10719.1"/>
    <property type="molecule type" value="Genomic_DNA"/>
</dbReference>
<gene>
    <name evidence="2" type="ORF">BG844_30425</name>
</gene>
<dbReference type="AlphaFoldDB" id="A0A1K0FD01"/>
<dbReference type="SUPFAM" id="SSF51735">
    <property type="entry name" value="NAD(P)-binding Rossmann-fold domains"/>
    <property type="match status" value="1"/>
</dbReference>
<organism evidence="2 3">
    <name type="scientific">Couchioplanes caeruleus subsp. caeruleus</name>
    <dbReference type="NCBI Taxonomy" id="56427"/>
    <lineage>
        <taxon>Bacteria</taxon>
        <taxon>Bacillati</taxon>
        <taxon>Actinomycetota</taxon>
        <taxon>Actinomycetes</taxon>
        <taxon>Micromonosporales</taxon>
        <taxon>Micromonosporaceae</taxon>
        <taxon>Couchioplanes</taxon>
    </lineage>
</organism>
<evidence type="ECO:0000259" key="1">
    <source>
        <dbReference type="Pfam" id="PF01370"/>
    </source>
</evidence>